<feature type="domain" description="Copper amine oxidase-like N-terminal" evidence="2">
    <location>
        <begin position="500"/>
        <end position="575"/>
    </location>
</feature>
<keyword evidence="1" id="KW-1133">Transmembrane helix</keyword>
<keyword evidence="4" id="KW-0378">Hydrolase</keyword>
<dbReference type="Gene3D" id="3.20.20.140">
    <property type="entry name" value="Metal-dependent hydrolases"/>
    <property type="match status" value="2"/>
</dbReference>
<reference evidence="4 5" key="1">
    <citation type="submission" date="2016-11" db="EMBL/GenBank/DDBJ databases">
        <authorList>
            <person name="Manzoor S."/>
        </authorList>
    </citation>
    <scope>NUCLEOTIDE SEQUENCE [LARGE SCALE GENOMIC DNA]</scope>
    <source>
        <strain evidence="4">Clostridium ultunense strain Esp</strain>
    </source>
</reference>
<keyword evidence="5" id="KW-1185">Reference proteome</keyword>
<dbReference type="InterPro" id="IPR013108">
    <property type="entry name" value="Amidohydro_3"/>
</dbReference>
<dbReference type="HOGENOM" id="CLU_016107_3_0_9"/>
<dbReference type="EMBL" id="LT669839">
    <property type="protein sequence ID" value="SHD77623.1"/>
    <property type="molecule type" value="Genomic_DNA"/>
</dbReference>
<keyword evidence="1" id="KW-0472">Membrane</keyword>
<dbReference type="Proteomes" id="UP000245423">
    <property type="component" value="Chromosome 1"/>
</dbReference>
<dbReference type="NCBIfam" id="NF006560">
    <property type="entry name" value="PRK09061.1"/>
    <property type="match status" value="1"/>
</dbReference>
<dbReference type="InterPro" id="IPR032466">
    <property type="entry name" value="Metal_Hydrolase"/>
</dbReference>
<evidence type="ECO:0000259" key="3">
    <source>
        <dbReference type="Pfam" id="PF07969"/>
    </source>
</evidence>
<evidence type="ECO:0000259" key="2">
    <source>
        <dbReference type="Pfam" id="PF07833"/>
    </source>
</evidence>
<dbReference type="InterPro" id="IPR012854">
    <property type="entry name" value="Cu_amine_oxidase-like_N"/>
</dbReference>
<dbReference type="RefSeq" id="WP_005588170.1">
    <property type="nucleotide sequence ID" value="NZ_LT669839.1"/>
</dbReference>
<feature type="transmembrane region" description="Helical" evidence="1">
    <location>
        <begin position="618"/>
        <end position="636"/>
    </location>
</feature>
<dbReference type="PANTHER" id="PTHR11647:SF1">
    <property type="entry name" value="COLLAPSIN RESPONSE MEDIATOR PROTEIN"/>
    <property type="match status" value="1"/>
</dbReference>
<dbReference type="OrthoDB" id="9775607at2"/>
<dbReference type="SUPFAM" id="SSF51556">
    <property type="entry name" value="Metallo-dependent hydrolases"/>
    <property type="match status" value="1"/>
</dbReference>
<gene>
    <name evidence="4" type="ORF">CUESP1_2269</name>
</gene>
<evidence type="ECO:0000313" key="5">
    <source>
        <dbReference type="Proteomes" id="UP000245423"/>
    </source>
</evidence>
<dbReference type="InterPro" id="IPR011059">
    <property type="entry name" value="Metal-dep_hydrolase_composite"/>
</dbReference>
<feature type="domain" description="Amidohydrolase 3" evidence="3">
    <location>
        <begin position="339"/>
        <end position="451"/>
    </location>
</feature>
<dbReference type="SUPFAM" id="SSF51338">
    <property type="entry name" value="Composite domain of metallo-dependent hydrolases"/>
    <property type="match status" value="1"/>
</dbReference>
<dbReference type="Pfam" id="PF07833">
    <property type="entry name" value="Cu_amine_oxidN1"/>
    <property type="match status" value="1"/>
</dbReference>
<dbReference type="PANTHER" id="PTHR11647">
    <property type="entry name" value="HYDRANTOINASE/DIHYDROPYRIMIDINASE FAMILY MEMBER"/>
    <property type="match status" value="1"/>
</dbReference>
<organism evidence="4 5">
    <name type="scientific">[Clostridium] ultunense Esp</name>
    <dbReference type="NCBI Taxonomy" id="1288971"/>
    <lineage>
        <taxon>Bacteria</taxon>
        <taxon>Bacillati</taxon>
        <taxon>Bacillota</taxon>
        <taxon>Tissierellia</taxon>
        <taxon>Tissierellales</taxon>
        <taxon>Tepidimicrobiaceae</taxon>
        <taxon>Schnuerera</taxon>
    </lineage>
</organism>
<dbReference type="EC" id="3.5.1.82" evidence="4"/>
<dbReference type="InterPro" id="IPR050378">
    <property type="entry name" value="Metallo-dep_Hydrolases_sf"/>
</dbReference>
<dbReference type="AlphaFoldDB" id="M1ZHK6"/>
<evidence type="ECO:0000313" key="4">
    <source>
        <dbReference type="EMBL" id="SHD77623.1"/>
    </source>
</evidence>
<protein>
    <submittedName>
        <fullName evidence="4">Putative N-acyl-D-glutamate deacylase</fullName>
        <ecNumber evidence="4">3.5.1.82</ecNumber>
    </submittedName>
</protein>
<sequence>MRKILIIILILCLLPLKPIAEKEEYHIVIKNGTIFNPSTDHELVGYNIGIKDDKILRITKEDISGKEEIDATGLVVSPGFIDLISYDPNSVGIRLKVLDGITSNLAMHGGTEDAEQWYRGWSKSGVLTNFGASSFITRQRWPIVGYGVDTEMTKKEDIERLVEDAKRNIEAGALGISFSFEYVPGIKYEVIPLLNLAKEYNVPTFYHLRYSDGDRGLEGIKEVIEYGKETGAIIHIMHINSTGGTFHMEEALEMVNKAREEGLDITACVYPYNFWATYIDSARFRPEWQERYRITYEDLQIGGTDIRITKDTFDKYRTQHLLVAAHGSMPEEELIMALKDPHIMIGSDTIIEPSGNNHPRGAGTYSRLFGKYVREEKVLSTMDAIKKVSYLPAKRMESVAPQMRYKGRIEIGSDADITIFNPDTIIDRSTVKDTTLPSVGVEYVIINGVIVKNNNGIVEGISPGRPIRSYFVDKIDENKPIDFNLKLEDKDKISLESVYELDGQIYLPIKRLFEYLNIATENNKDGSINIGNVVNLEIGNKAAKIGDKEMVFDKEPIIYKEGIYIGAKDLGKILEGNFKLIYHEKGIDFKYGESDKAIEAFLPIDEEKIKTTNSKKSYIGAYGFSALIIALVLFSLKDKKGSREI</sequence>
<name>M1ZHK6_9FIRM</name>
<proteinExistence type="predicted"/>
<dbReference type="Pfam" id="PF07969">
    <property type="entry name" value="Amidohydro_3"/>
    <property type="match status" value="1"/>
</dbReference>
<keyword evidence="1" id="KW-0812">Transmembrane</keyword>
<accession>M1ZHK6</accession>
<evidence type="ECO:0000256" key="1">
    <source>
        <dbReference type="SAM" id="Phobius"/>
    </source>
</evidence>
<dbReference type="GO" id="GO:0047421">
    <property type="term" value="F:N-acyl-D-glutamate deacylase activity"/>
    <property type="evidence" value="ECO:0007669"/>
    <property type="project" value="UniProtKB-EC"/>
</dbReference>